<dbReference type="Pfam" id="PF08021">
    <property type="entry name" value="FAD_binding_9"/>
    <property type="match status" value="2"/>
</dbReference>
<protein>
    <recommendedName>
        <fullName evidence="2">FAD-binding FR-type domain-containing protein</fullName>
    </recommendedName>
</protein>
<dbReference type="InterPro" id="IPR007037">
    <property type="entry name" value="SIP_rossman_dom"/>
</dbReference>
<dbReference type="STRING" id="1137799.GZ78_14005"/>
<dbReference type="InterPro" id="IPR013113">
    <property type="entry name" value="SIP_FAD-bd"/>
</dbReference>
<name>A0A081NJE3_9GAMM</name>
<evidence type="ECO:0000313" key="3">
    <source>
        <dbReference type="EMBL" id="KEQ18566.1"/>
    </source>
</evidence>
<dbReference type="EMBL" id="JOKH01000002">
    <property type="protein sequence ID" value="KEQ18566.1"/>
    <property type="molecule type" value="Genomic_DNA"/>
</dbReference>
<dbReference type="InterPro" id="IPR017938">
    <property type="entry name" value="Riboflavin_synthase-like_b-brl"/>
</dbReference>
<dbReference type="RefSeq" id="WP_034836041.1">
    <property type="nucleotide sequence ID" value="NZ_JOKH01000002.1"/>
</dbReference>
<reference evidence="3 4" key="1">
    <citation type="submission" date="2014-06" db="EMBL/GenBank/DDBJ databases">
        <title>Whole Genome Sequences of Three Symbiotic Endozoicomonas Bacteria.</title>
        <authorList>
            <person name="Neave M.J."/>
            <person name="Apprill A."/>
            <person name="Voolstra C.R."/>
        </authorList>
    </citation>
    <scope>NUCLEOTIDE SEQUENCE [LARGE SCALE GENOMIC DNA]</scope>
    <source>
        <strain evidence="3 4">DSM 25634</strain>
    </source>
</reference>
<organism evidence="3 4">
    <name type="scientific">Endozoicomonas numazuensis</name>
    <dbReference type="NCBI Taxonomy" id="1137799"/>
    <lineage>
        <taxon>Bacteria</taxon>
        <taxon>Pseudomonadati</taxon>
        <taxon>Pseudomonadota</taxon>
        <taxon>Gammaproteobacteria</taxon>
        <taxon>Oceanospirillales</taxon>
        <taxon>Endozoicomonadaceae</taxon>
        <taxon>Endozoicomonas</taxon>
    </lineage>
</organism>
<evidence type="ECO:0000259" key="2">
    <source>
        <dbReference type="PROSITE" id="PS51384"/>
    </source>
</evidence>
<gene>
    <name evidence="3" type="ORF">GZ78_14005</name>
</gene>
<evidence type="ECO:0000256" key="1">
    <source>
        <dbReference type="ARBA" id="ARBA00035644"/>
    </source>
</evidence>
<dbReference type="Gene3D" id="3.40.50.80">
    <property type="entry name" value="Nucleotide-binding domain of ferredoxin-NADP reductase (FNR) module"/>
    <property type="match status" value="1"/>
</dbReference>
<proteinExistence type="inferred from homology"/>
<dbReference type="InterPro" id="IPR039374">
    <property type="entry name" value="SIP_fam"/>
</dbReference>
<evidence type="ECO:0000313" key="4">
    <source>
        <dbReference type="Proteomes" id="UP000028073"/>
    </source>
</evidence>
<dbReference type="InterPro" id="IPR017927">
    <property type="entry name" value="FAD-bd_FR_type"/>
</dbReference>
<dbReference type="Pfam" id="PF04954">
    <property type="entry name" value="SIP"/>
    <property type="match status" value="1"/>
</dbReference>
<dbReference type="CDD" id="cd06193">
    <property type="entry name" value="siderophore_interacting"/>
    <property type="match status" value="1"/>
</dbReference>
<dbReference type="Proteomes" id="UP000028073">
    <property type="component" value="Unassembled WGS sequence"/>
</dbReference>
<keyword evidence="4" id="KW-1185">Reference proteome</keyword>
<dbReference type="OrthoDB" id="9814826at2"/>
<sequence>MARSSARELSIQSIKSLSPHMKRVTLTGESLSDFPPDQATAYVKLAFDNPAMPEKPLLRSFSVVSSDQNTQHLTIDFAVHPGGNDQGPAARWLESASIGDPISVHGPGPTKRVNREADWFILTGDLTALPAIRANIEILPANAKGYVILEIPHQDDQQSLALEASSIPKGLEIIWVINPHPGQQKELLRETLANLPRLPGNPYLWAASELNSVLEIRNWVNGESLAPRSSRYISSYWQLGLSDEAHKVQKKEKLAEA</sequence>
<dbReference type="AlphaFoldDB" id="A0A081NJE3"/>
<dbReference type="GO" id="GO:0016491">
    <property type="term" value="F:oxidoreductase activity"/>
    <property type="evidence" value="ECO:0007669"/>
    <property type="project" value="InterPro"/>
</dbReference>
<dbReference type="PANTHER" id="PTHR30157">
    <property type="entry name" value="FERRIC REDUCTASE, NADPH-DEPENDENT"/>
    <property type="match status" value="1"/>
</dbReference>
<dbReference type="InterPro" id="IPR039261">
    <property type="entry name" value="FNR_nucleotide-bd"/>
</dbReference>
<comment type="caution">
    <text evidence="3">The sequence shown here is derived from an EMBL/GenBank/DDBJ whole genome shotgun (WGS) entry which is preliminary data.</text>
</comment>
<dbReference type="Gene3D" id="2.40.30.10">
    <property type="entry name" value="Translation factors"/>
    <property type="match status" value="1"/>
</dbReference>
<dbReference type="PROSITE" id="PS51384">
    <property type="entry name" value="FAD_FR"/>
    <property type="match status" value="1"/>
</dbReference>
<accession>A0A081NJE3</accession>
<dbReference type="eggNOG" id="COG2375">
    <property type="taxonomic scope" value="Bacteria"/>
</dbReference>
<dbReference type="SUPFAM" id="SSF63380">
    <property type="entry name" value="Riboflavin synthase domain-like"/>
    <property type="match status" value="1"/>
</dbReference>
<feature type="domain" description="FAD-binding FR-type" evidence="2">
    <location>
        <begin position="4"/>
        <end position="114"/>
    </location>
</feature>
<dbReference type="PANTHER" id="PTHR30157:SF0">
    <property type="entry name" value="NADPH-DEPENDENT FERRIC-CHELATE REDUCTASE"/>
    <property type="match status" value="1"/>
</dbReference>
<comment type="similarity">
    <text evidence="1">Belongs to the SIP oxidoreductase family.</text>
</comment>